<proteinExistence type="predicted"/>
<accession>A0ABQ7Q1A3</accession>
<evidence type="ECO:0000313" key="3">
    <source>
        <dbReference type="Proteomes" id="UP000823941"/>
    </source>
</evidence>
<comment type="caution">
    <text evidence="2">The sequence shown here is derived from an EMBL/GenBank/DDBJ whole genome shotgun (WGS) entry which is preliminary data.</text>
</comment>
<reference evidence="2 3" key="1">
    <citation type="submission" date="2021-06" db="EMBL/GenBank/DDBJ databases">
        <title>A haploid diamondback moth (Plutella xylostella L.) genome assembly resolves 31 chromosomes and identifies a diamide resistance mutation.</title>
        <authorList>
            <person name="Ward C.M."/>
            <person name="Perry K.D."/>
            <person name="Baker G."/>
            <person name="Powis K."/>
            <person name="Heckel D.G."/>
            <person name="Baxter S.W."/>
        </authorList>
    </citation>
    <scope>NUCLEOTIDE SEQUENCE [LARGE SCALE GENOMIC DNA]</scope>
    <source>
        <strain evidence="2 3">LV</strain>
        <tissue evidence="2">Single pupa</tissue>
    </source>
</reference>
<keyword evidence="3" id="KW-1185">Reference proteome</keyword>
<name>A0ABQ7Q1A3_PLUXY</name>
<sequence>MFKQLGGAAQYVSFANADSTRGAPAPPPRVPPAPLLTPARPAPAPRSQYISGACARRLIVPLPDTNQNVNGYTMVSAPSNNDVSIRHINWLDTRYLFQTFCASAR</sequence>
<protein>
    <submittedName>
        <fullName evidence="2">Uncharacterized protein</fullName>
    </submittedName>
</protein>
<feature type="compositionally biased region" description="Pro residues" evidence="1">
    <location>
        <begin position="24"/>
        <end position="44"/>
    </location>
</feature>
<feature type="region of interest" description="Disordered" evidence="1">
    <location>
        <begin position="17"/>
        <end position="44"/>
    </location>
</feature>
<dbReference type="Proteomes" id="UP000823941">
    <property type="component" value="Chromosome 23"/>
</dbReference>
<evidence type="ECO:0000313" key="2">
    <source>
        <dbReference type="EMBL" id="KAG7299008.1"/>
    </source>
</evidence>
<dbReference type="EMBL" id="JAHIBW010000023">
    <property type="protein sequence ID" value="KAG7299008.1"/>
    <property type="molecule type" value="Genomic_DNA"/>
</dbReference>
<organism evidence="2 3">
    <name type="scientific">Plutella xylostella</name>
    <name type="common">Diamondback moth</name>
    <name type="synonym">Plutella maculipennis</name>
    <dbReference type="NCBI Taxonomy" id="51655"/>
    <lineage>
        <taxon>Eukaryota</taxon>
        <taxon>Metazoa</taxon>
        <taxon>Ecdysozoa</taxon>
        <taxon>Arthropoda</taxon>
        <taxon>Hexapoda</taxon>
        <taxon>Insecta</taxon>
        <taxon>Pterygota</taxon>
        <taxon>Neoptera</taxon>
        <taxon>Endopterygota</taxon>
        <taxon>Lepidoptera</taxon>
        <taxon>Glossata</taxon>
        <taxon>Ditrysia</taxon>
        <taxon>Yponomeutoidea</taxon>
        <taxon>Plutellidae</taxon>
        <taxon>Plutella</taxon>
    </lineage>
</organism>
<gene>
    <name evidence="2" type="ORF">JYU34_017483</name>
</gene>
<evidence type="ECO:0000256" key="1">
    <source>
        <dbReference type="SAM" id="MobiDB-lite"/>
    </source>
</evidence>